<proteinExistence type="predicted"/>
<dbReference type="AlphaFoldDB" id="A0A7S4P6L1"/>
<protein>
    <submittedName>
        <fullName evidence="1">Uncharacterized protein</fullName>
    </submittedName>
</protein>
<reference evidence="1" key="1">
    <citation type="submission" date="2021-01" db="EMBL/GenBank/DDBJ databases">
        <authorList>
            <person name="Corre E."/>
            <person name="Pelletier E."/>
            <person name="Niang G."/>
            <person name="Scheremetjew M."/>
            <person name="Finn R."/>
            <person name="Kale V."/>
            <person name="Holt S."/>
            <person name="Cochrane G."/>
            <person name="Meng A."/>
            <person name="Brown T."/>
            <person name="Cohen L."/>
        </authorList>
    </citation>
    <scope>NUCLEOTIDE SEQUENCE</scope>
    <source>
        <strain evidence="1">CCMP 2712</strain>
    </source>
</reference>
<name>A0A7S4P6L1_GUITH</name>
<evidence type="ECO:0000313" key="1">
    <source>
        <dbReference type="EMBL" id="CAE2324931.1"/>
    </source>
</evidence>
<accession>A0A7S4P6L1</accession>
<dbReference type="EMBL" id="HBKN01037828">
    <property type="protein sequence ID" value="CAE2324931.1"/>
    <property type="molecule type" value="Transcribed_RNA"/>
</dbReference>
<organism evidence="1">
    <name type="scientific">Guillardia theta</name>
    <name type="common">Cryptophyte</name>
    <name type="synonym">Cryptomonas phi</name>
    <dbReference type="NCBI Taxonomy" id="55529"/>
    <lineage>
        <taxon>Eukaryota</taxon>
        <taxon>Cryptophyceae</taxon>
        <taxon>Pyrenomonadales</taxon>
        <taxon>Geminigeraceae</taxon>
        <taxon>Guillardia</taxon>
    </lineage>
</organism>
<gene>
    <name evidence="1" type="ORF">GTHE00462_LOCUS29641</name>
</gene>
<sequence>MFDLIYHAHIMLAQNPSYVPLGPNEHYNTWTPSNNSWQPNADPGDNWVGANNPFGPKIPLGAHGSWFVLPLPALPPLTLLLQGVSTSRRGLVERRVQLQRTSSVRERTCSHGRYWPWLGRRCSAIVRIGIRGSSQRLDRTRESLRQLDDQHQVKLLSKCWSLSREPWWAVWMVFACR</sequence>